<dbReference type="EMBL" id="GBRH01188219">
    <property type="protein sequence ID" value="JAE09677.1"/>
    <property type="molecule type" value="Transcribed_RNA"/>
</dbReference>
<organism evidence="1">
    <name type="scientific">Arundo donax</name>
    <name type="common">Giant reed</name>
    <name type="synonym">Donax arundinaceus</name>
    <dbReference type="NCBI Taxonomy" id="35708"/>
    <lineage>
        <taxon>Eukaryota</taxon>
        <taxon>Viridiplantae</taxon>
        <taxon>Streptophyta</taxon>
        <taxon>Embryophyta</taxon>
        <taxon>Tracheophyta</taxon>
        <taxon>Spermatophyta</taxon>
        <taxon>Magnoliopsida</taxon>
        <taxon>Liliopsida</taxon>
        <taxon>Poales</taxon>
        <taxon>Poaceae</taxon>
        <taxon>PACMAD clade</taxon>
        <taxon>Arundinoideae</taxon>
        <taxon>Arundineae</taxon>
        <taxon>Arundo</taxon>
    </lineage>
</organism>
<evidence type="ECO:0000313" key="1">
    <source>
        <dbReference type="EMBL" id="JAE09677.1"/>
    </source>
</evidence>
<sequence>MPKVWVVTSDALEQQLAHGEAKLHRYGYAYRYRADMDTRIQVLLFGALKDWSKR</sequence>
<protein>
    <submittedName>
        <fullName evidence="1">Uncharacterized protein</fullName>
    </submittedName>
</protein>
<proteinExistence type="predicted"/>
<dbReference type="AlphaFoldDB" id="A0A0A9FBH4"/>
<reference evidence="1" key="2">
    <citation type="journal article" date="2015" name="Data Brief">
        <title>Shoot transcriptome of the giant reed, Arundo donax.</title>
        <authorList>
            <person name="Barrero R.A."/>
            <person name="Guerrero F.D."/>
            <person name="Moolhuijzen P."/>
            <person name="Goolsby J.A."/>
            <person name="Tidwell J."/>
            <person name="Bellgard S.E."/>
            <person name="Bellgard M.I."/>
        </authorList>
    </citation>
    <scope>NUCLEOTIDE SEQUENCE</scope>
    <source>
        <tissue evidence="1">Shoot tissue taken approximately 20 cm above the soil surface</tissue>
    </source>
</reference>
<name>A0A0A9FBH4_ARUDO</name>
<accession>A0A0A9FBH4</accession>
<reference evidence="1" key="1">
    <citation type="submission" date="2014-09" db="EMBL/GenBank/DDBJ databases">
        <authorList>
            <person name="Magalhaes I.L.F."/>
            <person name="Oliveira U."/>
            <person name="Santos F.R."/>
            <person name="Vidigal T.H.D.A."/>
            <person name="Brescovit A.D."/>
            <person name="Santos A.J."/>
        </authorList>
    </citation>
    <scope>NUCLEOTIDE SEQUENCE</scope>
    <source>
        <tissue evidence="1">Shoot tissue taken approximately 20 cm above the soil surface</tissue>
    </source>
</reference>